<dbReference type="AlphaFoldDB" id="A0A380G9S2"/>
<gene>
    <name evidence="1" type="ORF">NCTC11048_02330</name>
</gene>
<dbReference type="Proteomes" id="UP000255549">
    <property type="component" value="Unassembled WGS sequence"/>
</dbReference>
<dbReference type="RefSeq" id="WP_096559847.1">
    <property type="nucleotide sequence ID" value="NZ_UHDP01000003.1"/>
</dbReference>
<name>A0A380G9S2_STAIN</name>
<keyword evidence="2" id="KW-1185">Reference proteome</keyword>
<protein>
    <submittedName>
        <fullName evidence="1">Uncharacterized protein</fullName>
    </submittedName>
</protein>
<reference evidence="1 2" key="1">
    <citation type="submission" date="2018-06" db="EMBL/GenBank/DDBJ databases">
        <authorList>
            <consortium name="Pathogen Informatics"/>
            <person name="Doyle S."/>
        </authorList>
    </citation>
    <scope>NUCLEOTIDE SEQUENCE [LARGE SCALE GENOMIC DNA]</scope>
    <source>
        <strain evidence="2">NCTC 11048</strain>
    </source>
</reference>
<organism evidence="1 2">
    <name type="scientific">Staphylococcus intermedius NCTC 11048</name>
    <dbReference type="NCBI Taxonomy" id="1141106"/>
    <lineage>
        <taxon>Bacteria</taxon>
        <taxon>Bacillati</taxon>
        <taxon>Bacillota</taxon>
        <taxon>Bacilli</taxon>
        <taxon>Bacillales</taxon>
        <taxon>Staphylococcaceae</taxon>
        <taxon>Staphylococcus</taxon>
        <taxon>Staphylococcus intermedius group</taxon>
    </lineage>
</organism>
<sequence length="77" mass="9129">MERNTVNIDLEDYNVLLIKAEKYDALPKQKKSEFGSDYDVIASYSPDTCFIEVEGDVDYNKFKEYRNNFKKMVINFK</sequence>
<accession>A0A380G9S2</accession>
<evidence type="ECO:0000313" key="2">
    <source>
        <dbReference type="Proteomes" id="UP000255549"/>
    </source>
</evidence>
<proteinExistence type="predicted"/>
<evidence type="ECO:0000313" key="1">
    <source>
        <dbReference type="EMBL" id="SUM47257.1"/>
    </source>
</evidence>
<dbReference type="EMBL" id="UHDP01000003">
    <property type="protein sequence ID" value="SUM47257.1"/>
    <property type="molecule type" value="Genomic_DNA"/>
</dbReference>